<organism evidence="1 2">
    <name type="scientific">Coprinopsis marcescibilis</name>
    <name type="common">Agaric fungus</name>
    <name type="synonym">Psathyrella marcescibilis</name>
    <dbReference type="NCBI Taxonomy" id="230819"/>
    <lineage>
        <taxon>Eukaryota</taxon>
        <taxon>Fungi</taxon>
        <taxon>Dikarya</taxon>
        <taxon>Basidiomycota</taxon>
        <taxon>Agaricomycotina</taxon>
        <taxon>Agaricomycetes</taxon>
        <taxon>Agaricomycetidae</taxon>
        <taxon>Agaricales</taxon>
        <taxon>Agaricineae</taxon>
        <taxon>Psathyrellaceae</taxon>
        <taxon>Coprinopsis</taxon>
    </lineage>
</organism>
<sequence length="92" mass="10805">MVVQFLDHDIGASTEMPVRISGARASQRNPYTTCLGCNCLVEIPDQFERTREHNWHEDCFRDHNEQFYPEVEDTLDIPSQDRIAPIRETKRK</sequence>
<dbReference type="OrthoDB" id="3015111at2759"/>
<name>A0A5C3KBW9_COPMA</name>
<dbReference type="Proteomes" id="UP000307440">
    <property type="component" value="Unassembled WGS sequence"/>
</dbReference>
<reference evidence="1 2" key="1">
    <citation type="journal article" date="2019" name="Nat. Ecol. Evol.">
        <title>Megaphylogeny resolves global patterns of mushroom evolution.</title>
        <authorList>
            <person name="Varga T."/>
            <person name="Krizsan K."/>
            <person name="Foldi C."/>
            <person name="Dima B."/>
            <person name="Sanchez-Garcia M."/>
            <person name="Sanchez-Ramirez S."/>
            <person name="Szollosi G.J."/>
            <person name="Szarkandi J.G."/>
            <person name="Papp V."/>
            <person name="Albert L."/>
            <person name="Andreopoulos W."/>
            <person name="Angelini C."/>
            <person name="Antonin V."/>
            <person name="Barry K.W."/>
            <person name="Bougher N.L."/>
            <person name="Buchanan P."/>
            <person name="Buyck B."/>
            <person name="Bense V."/>
            <person name="Catcheside P."/>
            <person name="Chovatia M."/>
            <person name="Cooper J."/>
            <person name="Damon W."/>
            <person name="Desjardin D."/>
            <person name="Finy P."/>
            <person name="Geml J."/>
            <person name="Haridas S."/>
            <person name="Hughes K."/>
            <person name="Justo A."/>
            <person name="Karasinski D."/>
            <person name="Kautmanova I."/>
            <person name="Kiss B."/>
            <person name="Kocsube S."/>
            <person name="Kotiranta H."/>
            <person name="LaButti K.M."/>
            <person name="Lechner B.E."/>
            <person name="Liimatainen K."/>
            <person name="Lipzen A."/>
            <person name="Lukacs Z."/>
            <person name="Mihaltcheva S."/>
            <person name="Morgado L.N."/>
            <person name="Niskanen T."/>
            <person name="Noordeloos M.E."/>
            <person name="Ohm R.A."/>
            <person name="Ortiz-Santana B."/>
            <person name="Ovrebo C."/>
            <person name="Racz N."/>
            <person name="Riley R."/>
            <person name="Savchenko A."/>
            <person name="Shiryaev A."/>
            <person name="Soop K."/>
            <person name="Spirin V."/>
            <person name="Szebenyi C."/>
            <person name="Tomsovsky M."/>
            <person name="Tulloss R.E."/>
            <person name="Uehling J."/>
            <person name="Grigoriev I.V."/>
            <person name="Vagvolgyi C."/>
            <person name="Papp T."/>
            <person name="Martin F.M."/>
            <person name="Miettinen O."/>
            <person name="Hibbett D.S."/>
            <person name="Nagy L.G."/>
        </authorList>
    </citation>
    <scope>NUCLEOTIDE SEQUENCE [LARGE SCALE GENOMIC DNA]</scope>
    <source>
        <strain evidence="1 2">CBS 121175</strain>
    </source>
</reference>
<keyword evidence="2" id="KW-1185">Reference proteome</keyword>
<protein>
    <submittedName>
        <fullName evidence="1">Uncharacterized protein</fullName>
    </submittedName>
</protein>
<evidence type="ECO:0000313" key="2">
    <source>
        <dbReference type="Proteomes" id="UP000307440"/>
    </source>
</evidence>
<dbReference type="EMBL" id="ML210561">
    <property type="protein sequence ID" value="TFK17143.1"/>
    <property type="molecule type" value="Genomic_DNA"/>
</dbReference>
<evidence type="ECO:0000313" key="1">
    <source>
        <dbReference type="EMBL" id="TFK17143.1"/>
    </source>
</evidence>
<dbReference type="AlphaFoldDB" id="A0A5C3KBW9"/>
<proteinExistence type="predicted"/>
<accession>A0A5C3KBW9</accession>
<gene>
    <name evidence="1" type="ORF">FA15DRAFT_629005</name>
</gene>